<feature type="binding site" evidence="6">
    <location>
        <position position="91"/>
    </location>
    <ligand>
        <name>Mg(2+)</name>
        <dbReference type="ChEBI" id="CHEBI:18420"/>
    </ligand>
</feature>
<gene>
    <name evidence="6" type="primary">vapC</name>
    <name evidence="8" type="ORF">ACFQGD_18915</name>
</gene>
<comment type="cofactor">
    <cofactor evidence="6">
        <name>Mg(2+)</name>
        <dbReference type="ChEBI" id="CHEBI:18420"/>
    </cofactor>
</comment>
<evidence type="ECO:0000313" key="9">
    <source>
        <dbReference type="Proteomes" id="UP001596337"/>
    </source>
</evidence>
<dbReference type="SUPFAM" id="SSF88723">
    <property type="entry name" value="PIN domain-like"/>
    <property type="match status" value="1"/>
</dbReference>
<evidence type="ECO:0000256" key="6">
    <source>
        <dbReference type="HAMAP-Rule" id="MF_00265"/>
    </source>
</evidence>
<dbReference type="InterPro" id="IPR029060">
    <property type="entry name" value="PIN-like_dom_sf"/>
</dbReference>
<dbReference type="Pfam" id="PF01850">
    <property type="entry name" value="PIN"/>
    <property type="match status" value="1"/>
</dbReference>
<dbReference type="Proteomes" id="UP001596337">
    <property type="component" value="Unassembled WGS sequence"/>
</dbReference>
<accession>A0ABW2C1P2</accession>
<reference evidence="9" key="1">
    <citation type="journal article" date="2019" name="Int. J. Syst. Evol. Microbiol.">
        <title>The Global Catalogue of Microorganisms (GCM) 10K type strain sequencing project: providing services to taxonomists for standard genome sequencing and annotation.</title>
        <authorList>
            <consortium name="The Broad Institute Genomics Platform"/>
            <consortium name="The Broad Institute Genome Sequencing Center for Infectious Disease"/>
            <person name="Wu L."/>
            <person name="Ma J."/>
        </authorList>
    </citation>
    <scope>NUCLEOTIDE SEQUENCE [LARGE SCALE GENOMIC DNA]</scope>
    <source>
        <strain evidence="9">KCTC 32255</strain>
    </source>
</reference>
<dbReference type="CDD" id="cd09874">
    <property type="entry name" value="PIN_MT3492-like"/>
    <property type="match status" value="1"/>
</dbReference>
<comment type="function">
    <text evidence="6">Toxic component of a toxin-antitoxin (TA) system. An RNase.</text>
</comment>
<evidence type="ECO:0000256" key="2">
    <source>
        <dbReference type="ARBA" id="ARBA00022722"/>
    </source>
</evidence>
<keyword evidence="5 6" id="KW-0460">Magnesium</keyword>
<keyword evidence="3 6" id="KW-0479">Metal-binding</keyword>
<comment type="caution">
    <text evidence="8">The sequence shown here is derived from an EMBL/GenBank/DDBJ whole genome shotgun (WGS) entry which is preliminary data.</text>
</comment>
<name>A0ABW2C1P2_9PSEU</name>
<sequence>MIYLDTAALVKLVRREPESDALADWLDEATDTSLVSSALCEVELPRALRRTEPELLAGVPALLAHIGRYAIDDVVRSTAASYTDQHLRTVDAIHLATAHGVFGPARITAFVTYDRTLLASAARWGLSTASPGQEPSE</sequence>
<evidence type="ECO:0000256" key="5">
    <source>
        <dbReference type="ARBA" id="ARBA00022842"/>
    </source>
</evidence>
<dbReference type="InterPro" id="IPR022907">
    <property type="entry name" value="VapC_family"/>
</dbReference>
<evidence type="ECO:0000256" key="3">
    <source>
        <dbReference type="ARBA" id="ARBA00022723"/>
    </source>
</evidence>
<feature type="binding site" evidence="6">
    <location>
        <position position="5"/>
    </location>
    <ligand>
        <name>Mg(2+)</name>
        <dbReference type="ChEBI" id="CHEBI:18420"/>
    </ligand>
</feature>
<feature type="domain" description="PIN" evidence="7">
    <location>
        <begin position="2"/>
        <end position="99"/>
    </location>
</feature>
<keyword evidence="1 6" id="KW-1277">Toxin-antitoxin system</keyword>
<evidence type="ECO:0000256" key="4">
    <source>
        <dbReference type="ARBA" id="ARBA00022801"/>
    </source>
</evidence>
<keyword evidence="4 6" id="KW-0378">Hydrolase</keyword>
<comment type="similarity">
    <text evidence="6">Belongs to the PINc/VapC protein family.</text>
</comment>
<protein>
    <recommendedName>
        <fullName evidence="6">Ribonuclease VapC</fullName>
        <shortName evidence="6">RNase VapC</shortName>
        <ecNumber evidence="6">3.1.-.-</ecNumber>
    </recommendedName>
    <alternativeName>
        <fullName evidence="6">Toxin VapC</fullName>
    </alternativeName>
</protein>
<dbReference type="EMBL" id="JBHSXX010000001">
    <property type="protein sequence ID" value="MFC6869216.1"/>
    <property type="molecule type" value="Genomic_DNA"/>
</dbReference>
<dbReference type="HAMAP" id="MF_00265">
    <property type="entry name" value="VapC_Nob1"/>
    <property type="match status" value="1"/>
</dbReference>
<evidence type="ECO:0000259" key="7">
    <source>
        <dbReference type="Pfam" id="PF01850"/>
    </source>
</evidence>
<evidence type="ECO:0000313" key="8">
    <source>
        <dbReference type="EMBL" id="MFC6869216.1"/>
    </source>
</evidence>
<keyword evidence="9" id="KW-1185">Reference proteome</keyword>
<keyword evidence="6" id="KW-0800">Toxin</keyword>
<dbReference type="Gene3D" id="3.40.50.1010">
    <property type="entry name" value="5'-nuclease"/>
    <property type="match status" value="1"/>
</dbReference>
<keyword evidence="2 6" id="KW-0540">Nuclease</keyword>
<dbReference type="EC" id="3.1.-.-" evidence="6"/>
<dbReference type="RefSeq" id="WP_345402853.1">
    <property type="nucleotide sequence ID" value="NZ_BAABLA010000112.1"/>
</dbReference>
<evidence type="ECO:0000256" key="1">
    <source>
        <dbReference type="ARBA" id="ARBA00022649"/>
    </source>
</evidence>
<dbReference type="InterPro" id="IPR002716">
    <property type="entry name" value="PIN_dom"/>
</dbReference>
<organism evidence="8 9">
    <name type="scientific">Haloechinothrix salitolerans</name>
    <dbReference type="NCBI Taxonomy" id="926830"/>
    <lineage>
        <taxon>Bacteria</taxon>
        <taxon>Bacillati</taxon>
        <taxon>Actinomycetota</taxon>
        <taxon>Actinomycetes</taxon>
        <taxon>Pseudonocardiales</taxon>
        <taxon>Pseudonocardiaceae</taxon>
        <taxon>Haloechinothrix</taxon>
    </lineage>
</organism>
<proteinExistence type="inferred from homology"/>